<dbReference type="PROSITE" id="PS50839">
    <property type="entry name" value="CHASE"/>
    <property type="match status" value="1"/>
</dbReference>
<dbReference type="Proteomes" id="UP000006906">
    <property type="component" value="Chromosome 2"/>
</dbReference>
<dbReference type="Gene3D" id="3.30.70.1230">
    <property type="entry name" value="Nucleotide cyclase"/>
    <property type="match status" value="1"/>
</dbReference>
<dbReference type="GO" id="GO:0035556">
    <property type="term" value="P:intracellular signal transduction"/>
    <property type="evidence" value="ECO:0007669"/>
    <property type="project" value="InterPro"/>
</dbReference>
<dbReference type="OrthoDB" id="6353733at2759"/>
<evidence type="ECO:0000313" key="12">
    <source>
        <dbReference type="Proteomes" id="UP000006906"/>
    </source>
</evidence>
<evidence type="ECO:0000256" key="1">
    <source>
        <dbReference type="ARBA" id="ARBA00004370"/>
    </source>
</evidence>
<accession>A0A2K3E0U3</accession>
<dbReference type="PANTHER" id="PTHR11920:SF335">
    <property type="entry name" value="GUANYLATE CYCLASE"/>
    <property type="match status" value="1"/>
</dbReference>
<dbReference type="Pfam" id="PF00211">
    <property type="entry name" value="Guanylate_cyc"/>
    <property type="match status" value="1"/>
</dbReference>
<evidence type="ECO:0000256" key="7">
    <source>
        <dbReference type="SAM" id="MobiDB-lite"/>
    </source>
</evidence>
<evidence type="ECO:0000256" key="8">
    <source>
        <dbReference type="SAM" id="Phobius"/>
    </source>
</evidence>
<dbReference type="ExpressionAtlas" id="A0A2K3E0U3">
    <property type="expression patterns" value="differential"/>
</dbReference>
<feature type="compositionally biased region" description="Basic and acidic residues" evidence="7">
    <location>
        <begin position="721"/>
        <end position="737"/>
    </location>
</feature>
<dbReference type="GO" id="GO:0001653">
    <property type="term" value="F:peptide receptor activity"/>
    <property type="evidence" value="ECO:0000318"/>
    <property type="project" value="GO_Central"/>
</dbReference>
<feature type="compositionally biased region" description="Pro residues" evidence="7">
    <location>
        <begin position="707"/>
        <end position="718"/>
    </location>
</feature>
<dbReference type="GO" id="GO:0006182">
    <property type="term" value="P:cGMP biosynthetic process"/>
    <property type="evidence" value="ECO:0000318"/>
    <property type="project" value="GO_Central"/>
</dbReference>
<feature type="transmembrane region" description="Helical" evidence="8">
    <location>
        <begin position="440"/>
        <end position="460"/>
    </location>
</feature>
<keyword evidence="5 8" id="KW-0472">Membrane</keyword>
<keyword evidence="12" id="KW-1185">Reference proteome</keyword>
<dbReference type="GO" id="GO:0005886">
    <property type="term" value="C:plasma membrane"/>
    <property type="evidence" value="ECO:0000318"/>
    <property type="project" value="GO_Central"/>
</dbReference>
<dbReference type="InterPro" id="IPR050401">
    <property type="entry name" value="Cyclic_nucleotide_synthase"/>
</dbReference>
<evidence type="ECO:0000256" key="2">
    <source>
        <dbReference type="ARBA" id="ARBA00022692"/>
    </source>
</evidence>
<dbReference type="PANTHER" id="PTHR11920">
    <property type="entry name" value="GUANYLYL CYCLASE"/>
    <property type="match status" value="1"/>
</dbReference>
<dbReference type="RefSeq" id="XP_042926948.1">
    <property type="nucleotide sequence ID" value="XM_043059314.1"/>
</dbReference>
<dbReference type="FunFam" id="3.30.70.1230:FF:000059">
    <property type="entry name" value="Guanylate cyclase"/>
    <property type="match status" value="1"/>
</dbReference>
<comment type="subcellular location">
    <subcellularLocation>
        <location evidence="1">Membrane</location>
    </subcellularLocation>
</comment>
<dbReference type="PROSITE" id="PS50125">
    <property type="entry name" value="GUANYLATE_CYCLASE_2"/>
    <property type="match status" value="1"/>
</dbReference>
<dbReference type="AlphaFoldDB" id="A0A2K3E0U3"/>
<keyword evidence="4 8" id="KW-1133">Transmembrane helix</keyword>
<keyword evidence="3" id="KW-0547">Nucleotide-binding</keyword>
<name>A0A2K3E0U3_CHLRE</name>
<feature type="region of interest" description="Disordered" evidence="7">
    <location>
        <begin position="802"/>
        <end position="821"/>
    </location>
</feature>
<dbReference type="KEGG" id="cre:CHLRE_02g085100v5"/>
<keyword evidence="6" id="KW-0456">Lyase</keyword>
<evidence type="ECO:0000259" key="10">
    <source>
        <dbReference type="PROSITE" id="PS50839"/>
    </source>
</evidence>
<organism evidence="11 12">
    <name type="scientific">Chlamydomonas reinhardtii</name>
    <name type="common">Chlamydomonas smithii</name>
    <dbReference type="NCBI Taxonomy" id="3055"/>
    <lineage>
        <taxon>Eukaryota</taxon>
        <taxon>Viridiplantae</taxon>
        <taxon>Chlorophyta</taxon>
        <taxon>core chlorophytes</taxon>
        <taxon>Chlorophyceae</taxon>
        <taxon>CS clade</taxon>
        <taxon>Chlamydomonadales</taxon>
        <taxon>Chlamydomonadaceae</taxon>
        <taxon>Chlamydomonas</taxon>
    </lineage>
</organism>
<sequence length="821" mass="89020">MSFTARVGSALGLGSFRKNKREREAREAAELQSGVQRAGSKSQLEIDKSIWDITNGVHVEEIKVGRLRHTWEAVCQDAKTVGETVRRDPKVAIIPFVLLLLIMGGGLWALFASANQEYKHRREVASQIANDKALYLQTELAKAFLPAYVCSVYVRRDPAWPAVNASFGPMALEMIRLSHAGSVLTLSLIPWGVIQTMVPLKGSGPPDDPNWRAIGKDWLQDKFNQDKVLQSISSKNLTIIGPYNLTQGGIGLVAMLSINIAHAAPSAAFDIPPYVHGSLGAWQTPPRTQVGPNLTDTPYAPYMYDEATSSKWWGLTTVLISWDVLREDVTRLDDLEAQGYSYVLSRPVLRKELLQARPDLANGTHDLAVAWSSSVQEVPLDATNNRAPPRAPGRARPLIYYDLHERLDGPVHARVLVEGAQLDLYLSLDDGWTPRWKQPMVAVTCVLSFLFSLMLFLVLVNRRQHMRLLHAMIPKKVIETLRRGKIFTESFEVVTVLFSDIVAYTTMSAHMAPIEVVQMLDELYQEFDNLAEKHKLYKLDTIGDAFMLVGGAPDREGAAAAAARVAQMGLDMIRVTSTKILAGGHVVKIRVGIHSGPAVAAVVGRKAPKYTLFGDTVNTASRMESNGSPMRIHISMATHGLLQEAGGFMMEPRGEIPIKGKGVMSTFWVTGTHVWEQGPCPRSEAVDISSLPEPNAAALMAARGSNAPPPSSLVPPPIIAEHADEGEGSDKPADDAAHSGASVAVKLTPPHNRREMMGGNSQRRSNLGPQELPAVAAGGLHTPAGAVAEATEVVAGGAFCATGEDVDSQPGTPRTTARLAA</sequence>
<feature type="transmembrane region" description="Helical" evidence="8">
    <location>
        <begin position="91"/>
        <end position="111"/>
    </location>
</feature>
<feature type="domain" description="Guanylate cyclase" evidence="9">
    <location>
        <begin position="495"/>
        <end position="624"/>
    </location>
</feature>
<evidence type="ECO:0000256" key="6">
    <source>
        <dbReference type="ARBA" id="ARBA00023239"/>
    </source>
</evidence>
<dbReference type="Gramene" id="PNW86403">
    <property type="protein sequence ID" value="PNW86403"/>
    <property type="gene ID" value="CHLRE_02g085100v5"/>
</dbReference>
<keyword evidence="2 8" id="KW-0812">Transmembrane</keyword>
<evidence type="ECO:0000256" key="4">
    <source>
        <dbReference type="ARBA" id="ARBA00022989"/>
    </source>
</evidence>
<feature type="region of interest" description="Disordered" evidence="7">
    <location>
        <begin position="702"/>
        <end position="768"/>
    </location>
</feature>
<reference evidence="11 12" key="1">
    <citation type="journal article" date="2007" name="Science">
        <title>The Chlamydomonas genome reveals the evolution of key animal and plant functions.</title>
        <authorList>
            <person name="Merchant S.S."/>
            <person name="Prochnik S.E."/>
            <person name="Vallon O."/>
            <person name="Harris E.H."/>
            <person name="Karpowicz S.J."/>
            <person name="Witman G.B."/>
            <person name="Terry A."/>
            <person name="Salamov A."/>
            <person name="Fritz-Laylin L.K."/>
            <person name="Marechal-Drouard L."/>
            <person name="Marshall W.F."/>
            <person name="Qu L.H."/>
            <person name="Nelson D.R."/>
            <person name="Sanderfoot A.A."/>
            <person name="Spalding M.H."/>
            <person name="Kapitonov V.V."/>
            <person name="Ren Q."/>
            <person name="Ferris P."/>
            <person name="Lindquist E."/>
            <person name="Shapiro H."/>
            <person name="Lucas S.M."/>
            <person name="Grimwood J."/>
            <person name="Schmutz J."/>
            <person name="Cardol P."/>
            <person name="Cerutti H."/>
            <person name="Chanfreau G."/>
            <person name="Chen C.L."/>
            <person name="Cognat V."/>
            <person name="Croft M.T."/>
            <person name="Dent R."/>
            <person name="Dutcher S."/>
            <person name="Fernandez E."/>
            <person name="Fukuzawa H."/>
            <person name="Gonzalez-Ballester D."/>
            <person name="Gonzalez-Halphen D."/>
            <person name="Hallmann A."/>
            <person name="Hanikenne M."/>
            <person name="Hippler M."/>
            <person name="Inwood W."/>
            <person name="Jabbari K."/>
            <person name="Kalanon M."/>
            <person name="Kuras R."/>
            <person name="Lefebvre P.A."/>
            <person name="Lemaire S.D."/>
            <person name="Lobanov A.V."/>
            <person name="Lohr M."/>
            <person name="Manuell A."/>
            <person name="Meier I."/>
            <person name="Mets L."/>
            <person name="Mittag M."/>
            <person name="Mittelmeier T."/>
            <person name="Moroney J.V."/>
            <person name="Moseley J."/>
            <person name="Napoli C."/>
            <person name="Nedelcu A.M."/>
            <person name="Niyogi K."/>
            <person name="Novoselov S.V."/>
            <person name="Paulsen I.T."/>
            <person name="Pazour G."/>
            <person name="Purton S."/>
            <person name="Ral J.P."/>
            <person name="Riano-Pachon D.M."/>
            <person name="Riekhof W."/>
            <person name="Rymarquis L."/>
            <person name="Schroda M."/>
            <person name="Stern D."/>
            <person name="Umen J."/>
            <person name="Willows R."/>
            <person name="Wilson N."/>
            <person name="Zimmer S.L."/>
            <person name="Allmer J."/>
            <person name="Balk J."/>
            <person name="Bisova K."/>
            <person name="Chen C.J."/>
            <person name="Elias M."/>
            <person name="Gendler K."/>
            <person name="Hauser C."/>
            <person name="Lamb M.R."/>
            <person name="Ledford H."/>
            <person name="Long J.C."/>
            <person name="Minagawa J."/>
            <person name="Page M.D."/>
            <person name="Pan J."/>
            <person name="Pootakham W."/>
            <person name="Roje S."/>
            <person name="Rose A."/>
            <person name="Stahlberg E."/>
            <person name="Terauchi A.M."/>
            <person name="Yang P."/>
            <person name="Ball S."/>
            <person name="Bowler C."/>
            <person name="Dieckmann C.L."/>
            <person name="Gladyshev V.N."/>
            <person name="Green P."/>
            <person name="Jorgensen R."/>
            <person name="Mayfield S."/>
            <person name="Mueller-Roeber B."/>
            <person name="Rajamani S."/>
            <person name="Sayre R.T."/>
            <person name="Brokstein P."/>
            <person name="Dubchak I."/>
            <person name="Goodstein D."/>
            <person name="Hornick L."/>
            <person name="Huang Y.W."/>
            <person name="Jhaveri J."/>
            <person name="Luo Y."/>
            <person name="Martinez D."/>
            <person name="Ngau W.C."/>
            <person name="Otillar B."/>
            <person name="Poliakov A."/>
            <person name="Porter A."/>
            <person name="Szajkowski L."/>
            <person name="Werner G."/>
            <person name="Zhou K."/>
            <person name="Grigoriev I.V."/>
            <person name="Rokhsar D.S."/>
            <person name="Grossman A.R."/>
        </authorList>
    </citation>
    <scope>NUCLEOTIDE SEQUENCE [LARGE SCALE GENOMIC DNA]</scope>
    <source>
        <strain evidence="12">CC-503</strain>
    </source>
</reference>
<evidence type="ECO:0000313" key="11">
    <source>
        <dbReference type="EMBL" id="PNW86403.1"/>
    </source>
</evidence>
<dbReference type="EMBL" id="CM008963">
    <property type="protein sequence ID" value="PNW86403.1"/>
    <property type="molecule type" value="Genomic_DNA"/>
</dbReference>
<dbReference type="SMART" id="SM00044">
    <property type="entry name" value="CYCc"/>
    <property type="match status" value="1"/>
</dbReference>
<dbReference type="GO" id="GO:0007168">
    <property type="term" value="P:receptor guanylyl cyclase signaling pathway"/>
    <property type="evidence" value="ECO:0000318"/>
    <property type="project" value="GO_Central"/>
</dbReference>
<feature type="compositionally biased region" description="Polar residues" evidence="7">
    <location>
        <begin position="759"/>
        <end position="768"/>
    </location>
</feature>
<dbReference type="GO" id="GO:0000166">
    <property type="term" value="F:nucleotide binding"/>
    <property type="evidence" value="ECO:0007669"/>
    <property type="project" value="UniProtKB-KW"/>
</dbReference>
<dbReference type="SUPFAM" id="SSF55073">
    <property type="entry name" value="Nucleotide cyclase"/>
    <property type="match status" value="1"/>
</dbReference>
<dbReference type="PaxDb" id="3055-EDP06897"/>
<evidence type="ECO:0000256" key="3">
    <source>
        <dbReference type="ARBA" id="ARBA00022741"/>
    </source>
</evidence>
<gene>
    <name evidence="11" type="ORF">CHLRE_02g085100v5</name>
</gene>
<dbReference type="InParanoid" id="A0A2K3E0U3"/>
<dbReference type="GO" id="GO:0004383">
    <property type="term" value="F:guanylate cyclase activity"/>
    <property type="evidence" value="ECO:0000318"/>
    <property type="project" value="GO_Central"/>
</dbReference>
<dbReference type="InterPro" id="IPR029787">
    <property type="entry name" value="Nucleotide_cyclase"/>
</dbReference>
<dbReference type="InterPro" id="IPR001054">
    <property type="entry name" value="A/G_cyclase"/>
</dbReference>
<dbReference type="InterPro" id="IPR006189">
    <property type="entry name" value="CHASE_dom"/>
</dbReference>
<proteinExistence type="predicted"/>
<evidence type="ECO:0008006" key="13">
    <source>
        <dbReference type="Google" id="ProtNLM"/>
    </source>
</evidence>
<protein>
    <recommendedName>
        <fullName evidence="13">Guanylate cyclase domain-containing protein</fullName>
    </recommendedName>
</protein>
<evidence type="ECO:0000256" key="5">
    <source>
        <dbReference type="ARBA" id="ARBA00023136"/>
    </source>
</evidence>
<dbReference type="CDD" id="cd07302">
    <property type="entry name" value="CHD"/>
    <property type="match status" value="1"/>
</dbReference>
<dbReference type="GeneID" id="5727372"/>
<feature type="domain" description="CHASE" evidence="10">
    <location>
        <begin position="206"/>
        <end position="258"/>
    </location>
</feature>
<dbReference type="OMA" id="VNRRQHM"/>
<evidence type="ECO:0000259" key="9">
    <source>
        <dbReference type="PROSITE" id="PS50125"/>
    </source>
</evidence>